<keyword evidence="3" id="KW-1185">Reference proteome</keyword>
<feature type="transmembrane region" description="Helical" evidence="1">
    <location>
        <begin position="27"/>
        <end position="48"/>
    </location>
</feature>
<reference evidence="2 3" key="1">
    <citation type="submission" date="2020-02" db="EMBL/GenBank/DDBJ databases">
        <title>Characterization of phylogenetic diversity of novel bifidobacterial species isolated in Czech ZOOs.</title>
        <authorList>
            <person name="Lugli G.A."/>
            <person name="Vera N.B."/>
            <person name="Ventura M."/>
        </authorList>
    </citation>
    <scope>NUCLEOTIDE SEQUENCE [LARGE SCALE GENOMIC DNA]</scope>
    <source>
        <strain evidence="2 3">DSM 109960</strain>
    </source>
</reference>
<sequence length="158" mass="16919">MAYLFYLPSLLCGLAISVEDARHRRVPVLWALIGSVAQLVSNIVVAALGNSFFTVLQSILFALLCTGVMALLALVRSGGLGRNEITAMFPIGLAVGMCALPAIIVWWLLMLAFGLAFTACWKRFDPQRGTPYRGDVPFVPVIVVAAICAVAATTLYGM</sequence>
<organism evidence="2 3">
    <name type="scientific">Bifidobacterium erythrocebi</name>
    <dbReference type="NCBI Taxonomy" id="2675325"/>
    <lineage>
        <taxon>Bacteria</taxon>
        <taxon>Bacillati</taxon>
        <taxon>Actinomycetota</taxon>
        <taxon>Actinomycetes</taxon>
        <taxon>Bifidobacteriales</taxon>
        <taxon>Bifidobacteriaceae</taxon>
        <taxon>Bifidobacterium</taxon>
    </lineage>
</organism>
<dbReference type="RefSeq" id="WP_169079737.1">
    <property type="nucleotide sequence ID" value="NZ_JAAIIF010000008.1"/>
</dbReference>
<keyword evidence="1" id="KW-0812">Transmembrane</keyword>
<evidence type="ECO:0000256" key="1">
    <source>
        <dbReference type="SAM" id="Phobius"/>
    </source>
</evidence>
<accession>A0A7Y0ETL0</accession>
<dbReference type="AlphaFoldDB" id="A0A7Y0ETL0"/>
<keyword evidence="1" id="KW-0472">Membrane</keyword>
<dbReference type="EMBL" id="JAAIIF010000008">
    <property type="protein sequence ID" value="NMM96187.1"/>
    <property type="molecule type" value="Genomic_DNA"/>
</dbReference>
<comment type="caution">
    <text evidence="2">The sequence shown here is derived from an EMBL/GenBank/DDBJ whole genome shotgun (WGS) entry which is preliminary data.</text>
</comment>
<feature type="transmembrane region" description="Helical" evidence="1">
    <location>
        <begin position="55"/>
        <end position="75"/>
    </location>
</feature>
<proteinExistence type="predicted"/>
<evidence type="ECO:0000313" key="3">
    <source>
        <dbReference type="Proteomes" id="UP000529710"/>
    </source>
</evidence>
<feature type="transmembrane region" description="Helical" evidence="1">
    <location>
        <begin position="87"/>
        <end position="117"/>
    </location>
</feature>
<protein>
    <submittedName>
        <fullName evidence="2">Peptidase A24</fullName>
    </submittedName>
</protein>
<evidence type="ECO:0000313" key="2">
    <source>
        <dbReference type="EMBL" id="NMM96187.1"/>
    </source>
</evidence>
<feature type="transmembrane region" description="Helical" evidence="1">
    <location>
        <begin position="138"/>
        <end position="157"/>
    </location>
</feature>
<name>A0A7Y0ETL0_9BIFI</name>
<gene>
    <name evidence="2" type="ORF">G1C98_0923</name>
</gene>
<keyword evidence="1" id="KW-1133">Transmembrane helix</keyword>
<dbReference type="Proteomes" id="UP000529710">
    <property type="component" value="Unassembled WGS sequence"/>
</dbReference>